<sequence length="127" mass="14613">MENQPLIVKEVDEEVQTKDDTKPSQAWLPSQLLGSDLAASKADIGPFQHWLELSTRKMVPSPRCELCGYNYRRRNCINLSSLHFPHISARDRLLNLLFLFVFGIMVVCAVLSIHFLQLSEQYHSTLR</sequence>
<organism evidence="2 3">
    <name type="scientific">Oesophagostomum dentatum</name>
    <name type="common">Nodular worm</name>
    <dbReference type="NCBI Taxonomy" id="61180"/>
    <lineage>
        <taxon>Eukaryota</taxon>
        <taxon>Metazoa</taxon>
        <taxon>Ecdysozoa</taxon>
        <taxon>Nematoda</taxon>
        <taxon>Chromadorea</taxon>
        <taxon>Rhabditida</taxon>
        <taxon>Rhabditina</taxon>
        <taxon>Rhabditomorpha</taxon>
        <taxon>Strongyloidea</taxon>
        <taxon>Strongylidae</taxon>
        <taxon>Oesophagostomum</taxon>
    </lineage>
</organism>
<feature type="transmembrane region" description="Helical" evidence="1">
    <location>
        <begin position="93"/>
        <end position="116"/>
    </location>
</feature>
<keyword evidence="1" id="KW-0472">Membrane</keyword>
<evidence type="ECO:0000313" key="2">
    <source>
        <dbReference type="EMBL" id="KHJ84702.1"/>
    </source>
</evidence>
<dbReference type="Proteomes" id="UP000053660">
    <property type="component" value="Unassembled WGS sequence"/>
</dbReference>
<gene>
    <name evidence="2" type="ORF">OESDEN_15581</name>
</gene>
<keyword evidence="1" id="KW-0812">Transmembrane</keyword>
<dbReference type="EMBL" id="KN567140">
    <property type="protein sequence ID" value="KHJ84702.1"/>
    <property type="molecule type" value="Genomic_DNA"/>
</dbReference>
<keyword evidence="1" id="KW-1133">Transmembrane helix</keyword>
<name>A0A0B1SMG9_OESDE</name>
<evidence type="ECO:0000256" key="1">
    <source>
        <dbReference type="SAM" id="Phobius"/>
    </source>
</evidence>
<dbReference type="OrthoDB" id="264354at2759"/>
<proteinExistence type="predicted"/>
<protein>
    <submittedName>
        <fullName evidence="2">Uncharacterized protein</fullName>
    </submittedName>
</protein>
<dbReference type="AlphaFoldDB" id="A0A0B1SMG9"/>
<keyword evidence="3" id="KW-1185">Reference proteome</keyword>
<evidence type="ECO:0000313" key="3">
    <source>
        <dbReference type="Proteomes" id="UP000053660"/>
    </source>
</evidence>
<reference evidence="2 3" key="1">
    <citation type="submission" date="2014-03" db="EMBL/GenBank/DDBJ databases">
        <title>Draft genome of the hookworm Oesophagostomum dentatum.</title>
        <authorList>
            <person name="Mitreva M."/>
        </authorList>
    </citation>
    <scope>NUCLEOTIDE SEQUENCE [LARGE SCALE GENOMIC DNA]</scope>
    <source>
        <strain evidence="2 3">OD-Hann</strain>
    </source>
</reference>
<accession>A0A0B1SMG9</accession>